<feature type="signal peptide" evidence="1">
    <location>
        <begin position="1"/>
        <end position="24"/>
    </location>
</feature>
<evidence type="ECO:0000313" key="2">
    <source>
        <dbReference type="EMBL" id="AIQ89453.1"/>
    </source>
</evidence>
<dbReference type="EMBL" id="CP003811">
    <property type="protein sequence ID" value="AIQ89453.1"/>
    <property type="molecule type" value="Genomic_DNA"/>
</dbReference>
<proteinExistence type="predicted"/>
<dbReference type="STRING" id="693986.MOC_1698"/>
<gene>
    <name evidence="2" type="ORF">MOC_1698</name>
</gene>
<sequence>MSMTSTKTALLAIGLCLGPAAAFAEQSPAREALKQYCTGDYMDFCSAYAPGGPEVEACFKANLKKLSPNCSAAITAYKKEQRATKRFSEAR</sequence>
<accession>A0A089NUE9</accession>
<dbReference type="eggNOG" id="ENOG5033CJP">
    <property type="taxonomic scope" value="Bacteria"/>
</dbReference>
<protein>
    <submittedName>
        <fullName evidence="2">Protein of unassigned function</fullName>
    </submittedName>
</protein>
<name>A0A089NUE9_9HYPH</name>
<evidence type="ECO:0000256" key="1">
    <source>
        <dbReference type="SAM" id="SignalP"/>
    </source>
</evidence>
<dbReference type="KEGG" id="mor:MOC_1698"/>
<dbReference type="Proteomes" id="UP000029492">
    <property type="component" value="Chromosome"/>
</dbReference>
<dbReference type="HOGENOM" id="CLU_145244_3_0_5"/>
<keyword evidence="1" id="KW-0732">Signal</keyword>
<dbReference type="AlphaFoldDB" id="A0A089NUE9"/>
<organism evidence="2 3">
    <name type="scientific">Methylobacterium oryzae CBMB20</name>
    <dbReference type="NCBI Taxonomy" id="693986"/>
    <lineage>
        <taxon>Bacteria</taxon>
        <taxon>Pseudomonadati</taxon>
        <taxon>Pseudomonadota</taxon>
        <taxon>Alphaproteobacteria</taxon>
        <taxon>Hyphomicrobiales</taxon>
        <taxon>Methylobacteriaceae</taxon>
        <taxon>Methylobacterium</taxon>
    </lineage>
</organism>
<reference evidence="2 3" key="1">
    <citation type="journal article" date="2014" name="PLoS ONE">
        <title>Genome Information of Methylobacterium oryzae, a Plant-Probiotic Methylotroph in the Phyllosphere.</title>
        <authorList>
            <person name="Kwak M.J."/>
            <person name="Jeong H."/>
            <person name="Madhaiyan M."/>
            <person name="Lee Y."/>
            <person name="Sa T.M."/>
            <person name="Oh T.K."/>
            <person name="Kim J.F."/>
        </authorList>
    </citation>
    <scope>NUCLEOTIDE SEQUENCE [LARGE SCALE GENOMIC DNA]</scope>
    <source>
        <strain evidence="2 3">CBMB20</strain>
    </source>
</reference>
<keyword evidence="3" id="KW-1185">Reference proteome</keyword>
<evidence type="ECO:0000313" key="3">
    <source>
        <dbReference type="Proteomes" id="UP000029492"/>
    </source>
</evidence>
<feature type="chain" id="PRO_5001848031" evidence="1">
    <location>
        <begin position="25"/>
        <end position="91"/>
    </location>
</feature>